<dbReference type="GO" id="GO:0051920">
    <property type="term" value="F:peroxiredoxin activity"/>
    <property type="evidence" value="ECO:0007669"/>
    <property type="project" value="InterPro"/>
</dbReference>
<dbReference type="PANTHER" id="PTHR34846:SF11">
    <property type="entry name" value="4-CARBOXYMUCONOLACTONE DECARBOXYLASE FAMILY PROTEIN (AFU_ORTHOLOGUE AFUA_6G11590)"/>
    <property type="match status" value="1"/>
</dbReference>
<dbReference type="Gene3D" id="1.20.1290.10">
    <property type="entry name" value="AhpD-like"/>
    <property type="match status" value="1"/>
</dbReference>
<dbReference type="Pfam" id="PF02627">
    <property type="entry name" value="CMD"/>
    <property type="match status" value="1"/>
</dbReference>
<proteinExistence type="predicted"/>
<keyword evidence="3" id="KW-1185">Reference proteome</keyword>
<dbReference type="SUPFAM" id="SSF69118">
    <property type="entry name" value="AhpD-like"/>
    <property type="match status" value="1"/>
</dbReference>
<feature type="domain" description="Carboxymuconolactone decarboxylase-like" evidence="1">
    <location>
        <begin position="40"/>
        <end position="120"/>
    </location>
</feature>
<dbReference type="AlphaFoldDB" id="A0A2D2ATL2"/>
<protein>
    <recommendedName>
        <fullName evidence="1">Carboxymuconolactone decarboxylase-like domain-containing protein</fullName>
    </recommendedName>
</protein>
<dbReference type="PANTHER" id="PTHR34846">
    <property type="entry name" value="4-CARBOXYMUCONOLACTONE DECARBOXYLASE FAMILY PROTEIN (AFU_ORTHOLOGUE AFUA_6G11590)"/>
    <property type="match status" value="1"/>
</dbReference>
<dbReference type="InterPro" id="IPR029032">
    <property type="entry name" value="AhpD-like"/>
</dbReference>
<accession>A0A2D2ATL2</accession>
<evidence type="ECO:0000313" key="3">
    <source>
        <dbReference type="Proteomes" id="UP000228945"/>
    </source>
</evidence>
<evidence type="ECO:0000313" key="2">
    <source>
        <dbReference type="EMBL" id="ATQ41313.1"/>
    </source>
</evidence>
<dbReference type="InterPro" id="IPR003779">
    <property type="entry name" value="CMD-like"/>
</dbReference>
<dbReference type="KEGG" id="cmb:CSW64_02230"/>
<reference evidence="2 3" key="1">
    <citation type="submission" date="2017-10" db="EMBL/GenBank/DDBJ databases">
        <title>Genome sequence of Caulobacter mirabilis FWC38.</title>
        <authorList>
            <person name="Fiebig A."/>
            <person name="Crosson S."/>
        </authorList>
    </citation>
    <scope>NUCLEOTIDE SEQUENCE [LARGE SCALE GENOMIC DNA]</scope>
    <source>
        <strain evidence="2 3">FWC 38</strain>
    </source>
</reference>
<dbReference type="EMBL" id="CP024201">
    <property type="protein sequence ID" value="ATQ41313.1"/>
    <property type="molecule type" value="Genomic_DNA"/>
</dbReference>
<name>A0A2D2ATL2_9CAUL</name>
<sequence length="183" mass="20076">MPMVPFADVDALPPKAREYWDKLAAKLNIFRMLANADTLMEPALRFGGAILSRQQLGADLRELVILLVAELEGGEYEWNQHVPIGLACGCTQAQIDALAARRFDDPAFDARERALLAFAAEVIEKVKASEASLAEAQKHFSSKEIVEIILTCGFYMTMARLTETTRTDIDPPAGGKVVAALNR</sequence>
<dbReference type="Proteomes" id="UP000228945">
    <property type="component" value="Chromosome"/>
</dbReference>
<dbReference type="RefSeq" id="WP_099620570.1">
    <property type="nucleotide sequence ID" value="NZ_CP024201.1"/>
</dbReference>
<organism evidence="2 3">
    <name type="scientific">Caulobacter mirabilis</name>
    <dbReference type="NCBI Taxonomy" id="69666"/>
    <lineage>
        <taxon>Bacteria</taxon>
        <taxon>Pseudomonadati</taxon>
        <taxon>Pseudomonadota</taxon>
        <taxon>Alphaproteobacteria</taxon>
        <taxon>Caulobacterales</taxon>
        <taxon>Caulobacteraceae</taxon>
        <taxon>Caulobacter</taxon>
    </lineage>
</organism>
<dbReference type="OrthoDB" id="4704294at2"/>
<evidence type="ECO:0000259" key="1">
    <source>
        <dbReference type="Pfam" id="PF02627"/>
    </source>
</evidence>
<gene>
    <name evidence="2" type="ORF">CSW64_02230</name>
</gene>